<dbReference type="Gene3D" id="1.10.10.10">
    <property type="entry name" value="Winged helix-like DNA-binding domain superfamily/Winged helix DNA-binding domain"/>
    <property type="match status" value="1"/>
</dbReference>
<dbReference type="CDD" id="cd06170">
    <property type="entry name" value="LuxR_C_like"/>
    <property type="match status" value="1"/>
</dbReference>
<keyword evidence="3" id="KW-0804">Transcription</keyword>
<evidence type="ECO:0000259" key="4">
    <source>
        <dbReference type="PROSITE" id="PS50043"/>
    </source>
</evidence>
<dbReference type="PROSITE" id="PS50043">
    <property type="entry name" value="HTH_LUXR_2"/>
    <property type="match status" value="1"/>
</dbReference>
<dbReference type="AlphaFoldDB" id="A0A511D8Q0"/>
<dbReference type="PANTHER" id="PTHR44688">
    <property type="entry name" value="DNA-BINDING TRANSCRIPTIONAL ACTIVATOR DEVR_DOSR"/>
    <property type="match status" value="1"/>
</dbReference>
<dbReference type="RefSeq" id="WP_147101566.1">
    <property type="nucleotide sequence ID" value="NZ_BJVJ01000001.1"/>
</dbReference>
<proteinExistence type="predicted"/>
<dbReference type="Pfam" id="PF00196">
    <property type="entry name" value="GerE"/>
    <property type="match status" value="1"/>
</dbReference>
<keyword evidence="2" id="KW-0238">DNA-binding</keyword>
<reference evidence="5 6" key="1">
    <citation type="submission" date="2019-07" db="EMBL/GenBank/DDBJ databases">
        <title>Whole genome shotgun sequence of Pseudonocardia sulfidoxydans NBRC 16205.</title>
        <authorList>
            <person name="Hosoyama A."/>
            <person name="Uohara A."/>
            <person name="Ohji S."/>
            <person name="Ichikawa N."/>
        </authorList>
    </citation>
    <scope>NUCLEOTIDE SEQUENCE [LARGE SCALE GENOMIC DNA]</scope>
    <source>
        <strain evidence="5 6">NBRC 16205</strain>
    </source>
</reference>
<dbReference type="SMART" id="SM00421">
    <property type="entry name" value="HTH_LUXR"/>
    <property type="match status" value="1"/>
</dbReference>
<evidence type="ECO:0000313" key="6">
    <source>
        <dbReference type="Proteomes" id="UP000321685"/>
    </source>
</evidence>
<dbReference type="InterPro" id="IPR000792">
    <property type="entry name" value="Tscrpt_reg_LuxR_C"/>
</dbReference>
<evidence type="ECO:0000313" key="5">
    <source>
        <dbReference type="EMBL" id="GEL21179.1"/>
    </source>
</evidence>
<dbReference type="OrthoDB" id="5476461at2"/>
<sequence>MLGLLLARRDAPPDNPHLDELWELVGRLDNPGMVAPAAAALAENAWITRTPDPRLDDPLVAGLFTRDWTGRDATLVLLRRWLARLGGTGRGGPTDPPSGLPYDDALRGWDTGATDDLLAALPVLDGLGARAVADRFRARLRAQGVRSVPRGAQATTRANPAGLTARQLDVLALLVDGLSNADIAARLVISPKTADHHVSAILAKLGVRSRAEAAAAARVLGLPAVTAT</sequence>
<dbReference type="InterPro" id="IPR016032">
    <property type="entry name" value="Sig_transdc_resp-reg_C-effctor"/>
</dbReference>
<comment type="caution">
    <text evidence="5">The sequence shown here is derived from an EMBL/GenBank/DDBJ whole genome shotgun (WGS) entry which is preliminary data.</text>
</comment>
<dbReference type="SUPFAM" id="SSF46894">
    <property type="entry name" value="C-terminal effector domain of the bipartite response regulators"/>
    <property type="match status" value="1"/>
</dbReference>
<feature type="domain" description="HTH luxR-type" evidence="4">
    <location>
        <begin position="156"/>
        <end position="221"/>
    </location>
</feature>
<evidence type="ECO:0000256" key="1">
    <source>
        <dbReference type="ARBA" id="ARBA00023015"/>
    </source>
</evidence>
<dbReference type="InterPro" id="IPR036388">
    <property type="entry name" value="WH-like_DNA-bd_sf"/>
</dbReference>
<dbReference type="GO" id="GO:0006355">
    <property type="term" value="P:regulation of DNA-templated transcription"/>
    <property type="evidence" value="ECO:0007669"/>
    <property type="project" value="InterPro"/>
</dbReference>
<dbReference type="GO" id="GO:0003677">
    <property type="term" value="F:DNA binding"/>
    <property type="evidence" value="ECO:0007669"/>
    <property type="project" value="UniProtKB-KW"/>
</dbReference>
<protein>
    <recommendedName>
        <fullName evidence="4">HTH luxR-type domain-containing protein</fullName>
    </recommendedName>
</protein>
<dbReference type="Proteomes" id="UP000321685">
    <property type="component" value="Unassembled WGS sequence"/>
</dbReference>
<organism evidence="5 6">
    <name type="scientific">Pseudonocardia sulfidoxydans NBRC 16205</name>
    <dbReference type="NCBI Taxonomy" id="1223511"/>
    <lineage>
        <taxon>Bacteria</taxon>
        <taxon>Bacillati</taxon>
        <taxon>Actinomycetota</taxon>
        <taxon>Actinomycetes</taxon>
        <taxon>Pseudonocardiales</taxon>
        <taxon>Pseudonocardiaceae</taxon>
        <taxon>Pseudonocardia</taxon>
    </lineage>
</organism>
<gene>
    <name evidence="5" type="ORF">PSU4_01330</name>
</gene>
<dbReference type="PANTHER" id="PTHR44688:SF16">
    <property type="entry name" value="DNA-BINDING TRANSCRIPTIONAL ACTIVATOR DEVR_DOSR"/>
    <property type="match status" value="1"/>
</dbReference>
<dbReference type="EMBL" id="BJVJ01000001">
    <property type="protein sequence ID" value="GEL21179.1"/>
    <property type="molecule type" value="Genomic_DNA"/>
</dbReference>
<keyword evidence="1" id="KW-0805">Transcription regulation</keyword>
<accession>A0A511D8Q0</accession>
<evidence type="ECO:0000256" key="3">
    <source>
        <dbReference type="ARBA" id="ARBA00023163"/>
    </source>
</evidence>
<dbReference type="PRINTS" id="PR00038">
    <property type="entry name" value="HTHLUXR"/>
</dbReference>
<keyword evidence="6" id="KW-1185">Reference proteome</keyword>
<name>A0A511D8Q0_9PSEU</name>
<evidence type="ECO:0000256" key="2">
    <source>
        <dbReference type="ARBA" id="ARBA00023125"/>
    </source>
</evidence>